<protein>
    <recommendedName>
        <fullName evidence="1">SnoaL-like domain-containing protein</fullName>
    </recommendedName>
</protein>
<feature type="domain" description="SnoaL-like" evidence="1">
    <location>
        <begin position="16"/>
        <end position="84"/>
    </location>
</feature>
<evidence type="ECO:0000259" key="1">
    <source>
        <dbReference type="Pfam" id="PF12680"/>
    </source>
</evidence>
<name>A0AB33KMT0_9ACTN</name>
<sequence length="120" mass="13451">MTTAYEHAATPEDLARLWVDRANAGDADGLAALYEKDAVMVFPMGVEHVGRDAIRTAFAHMLQHYTHFESEETLPTLRTGDIALTSTSPADRSRGRYQVARRQPDGTWLRILHSSGYFDE</sequence>
<dbReference type="KEGG" id="stcm:SCMC78_55820"/>
<evidence type="ECO:0000313" key="2">
    <source>
        <dbReference type="EMBL" id="BFP55775.1"/>
    </source>
</evidence>
<proteinExistence type="predicted"/>
<gene>
    <name evidence="2" type="ORF">SCMC78_55820</name>
</gene>
<dbReference type="Pfam" id="PF12680">
    <property type="entry name" value="SnoaL_2"/>
    <property type="match status" value="1"/>
</dbReference>
<dbReference type="EMBL" id="AP035884">
    <property type="protein sequence ID" value="BFP55775.1"/>
    <property type="molecule type" value="Genomic_DNA"/>
</dbReference>
<accession>A0AB33KMT0</accession>
<dbReference type="RefSeq" id="WP_030622624.1">
    <property type="nucleotide sequence ID" value="NZ_AP035884.1"/>
</dbReference>
<dbReference type="SUPFAM" id="SSF54427">
    <property type="entry name" value="NTF2-like"/>
    <property type="match status" value="1"/>
</dbReference>
<organism evidence="2">
    <name type="scientific">Streptomyces sp. CMC78</name>
    <dbReference type="NCBI Taxonomy" id="3231512"/>
    <lineage>
        <taxon>Bacteria</taxon>
        <taxon>Bacillati</taxon>
        <taxon>Actinomycetota</taxon>
        <taxon>Actinomycetes</taxon>
        <taxon>Kitasatosporales</taxon>
        <taxon>Streptomycetaceae</taxon>
        <taxon>Streptomyces</taxon>
    </lineage>
</organism>
<reference evidence="2" key="1">
    <citation type="submission" date="2024-07" db="EMBL/GenBank/DDBJ databases">
        <title>Complete genome sequences of cellulolytic bacteria, Kitasatospora sp. CMC57 and Streptomyces sp. CMC78, isolated from Japanese agricultural soil.</title>
        <authorList>
            <person name="Hashimoto T."/>
            <person name="Ito M."/>
            <person name="Iwamoto M."/>
            <person name="Fukahori D."/>
            <person name="Shoda T."/>
            <person name="Sakoda M."/>
            <person name="Morohoshi T."/>
            <person name="Mitsuboshi M."/>
            <person name="Nishizawa T."/>
        </authorList>
    </citation>
    <scope>NUCLEOTIDE SEQUENCE</scope>
    <source>
        <strain evidence="2">CMC78</strain>
    </source>
</reference>
<dbReference type="InterPro" id="IPR037401">
    <property type="entry name" value="SnoaL-like"/>
</dbReference>
<dbReference type="Gene3D" id="3.10.450.50">
    <property type="match status" value="1"/>
</dbReference>
<dbReference type="AlphaFoldDB" id="A0AB33KMT0"/>
<dbReference type="InterPro" id="IPR032710">
    <property type="entry name" value="NTF2-like_dom_sf"/>
</dbReference>